<organism evidence="1 2">
    <name type="scientific">Dendrothele bispora (strain CBS 962.96)</name>
    <dbReference type="NCBI Taxonomy" id="1314807"/>
    <lineage>
        <taxon>Eukaryota</taxon>
        <taxon>Fungi</taxon>
        <taxon>Dikarya</taxon>
        <taxon>Basidiomycota</taxon>
        <taxon>Agaricomycotina</taxon>
        <taxon>Agaricomycetes</taxon>
        <taxon>Agaricomycetidae</taxon>
        <taxon>Agaricales</taxon>
        <taxon>Agaricales incertae sedis</taxon>
        <taxon>Dendrothele</taxon>
    </lineage>
</organism>
<evidence type="ECO:0000313" key="2">
    <source>
        <dbReference type="Proteomes" id="UP000297245"/>
    </source>
</evidence>
<accession>A0A4S8MBI7</accession>
<name>A0A4S8MBI7_DENBC</name>
<dbReference type="OrthoDB" id="159449at2759"/>
<gene>
    <name evidence="1" type="ORF">K435DRAFT_658596</name>
</gene>
<reference evidence="1 2" key="1">
    <citation type="journal article" date="2019" name="Nat. Ecol. Evol.">
        <title>Megaphylogeny resolves global patterns of mushroom evolution.</title>
        <authorList>
            <person name="Varga T."/>
            <person name="Krizsan K."/>
            <person name="Foldi C."/>
            <person name="Dima B."/>
            <person name="Sanchez-Garcia M."/>
            <person name="Sanchez-Ramirez S."/>
            <person name="Szollosi G.J."/>
            <person name="Szarkandi J.G."/>
            <person name="Papp V."/>
            <person name="Albert L."/>
            <person name="Andreopoulos W."/>
            <person name="Angelini C."/>
            <person name="Antonin V."/>
            <person name="Barry K.W."/>
            <person name="Bougher N.L."/>
            <person name="Buchanan P."/>
            <person name="Buyck B."/>
            <person name="Bense V."/>
            <person name="Catcheside P."/>
            <person name="Chovatia M."/>
            <person name="Cooper J."/>
            <person name="Damon W."/>
            <person name="Desjardin D."/>
            <person name="Finy P."/>
            <person name="Geml J."/>
            <person name="Haridas S."/>
            <person name="Hughes K."/>
            <person name="Justo A."/>
            <person name="Karasinski D."/>
            <person name="Kautmanova I."/>
            <person name="Kiss B."/>
            <person name="Kocsube S."/>
            <person name="Kotiranta H."/>
            <person name="LaButti K.M."/>
            <person name="Lechner B.E."/>
            <person name="Liimatainen K."/>
            <person name="Lipzen A."/>
            <person name="Lukacs Z."/>
            <person name="Mihaltcheva S."/>
            <person name="Morgado L.N."/>
            <person name="Niskanen T."/>
            <person name="Noordeloos M.E."/>
            <person name="Ohm R.A."/>
            <person name="Ortiz-Santana B."/>
            <person name="Ovrebo C."/>
            <person name="Racz N."/>
            <person name="Riley R."/>
            <person name="Savchenko A."/>
            <person name="Shiryaev A."/>
            <person name="Soop K."/>
            <person name="Spirin V."/>
            <person name="Szebenyi C."/>
            <person name="Tomsovsky M."/>
            <person name="Tulloss R.E."/>
            <person name="Uehling J."/>
            <person name="Grigoriev I.V."/>
            <person name="Vagvolgyi C."/>
            <person name="Papp T."/>
            <person name="Martin F.M."/>
            <person name="Miettinen O."/>
            <person name="Hibbett D.S."/>
            <person name="Nagy L.G."/>
        </authorList>
    </citation>
    <scope>NUCLEOTIDE SEQUENCE [LARGE SCALE GENOMIC DNA]</scope>
    <source>
        <strain evidence="1 2">CBS 962.96</strain>
    </source>
</reference>
<protein>
    <submittedName>
        <fullName evidence="1">Uncharacterized protein</fullName>
    </submittedName>
</protein>
<keyword evidence="2" id="KW-1185">Reference proteome</keyword>
<proteinExistence type="predicted"/>
<dbReference type="AlphaFoldDB" id="A0A4S8MBI7"/>
<sequence length="62" mass="7001">MALDAAELSRWTRFCCQRGIGKFTATHDCVAEGNKELMFMKDDVTAVLMQIPNIDIYPSPYS</sequence>
<dbReference type="Proteomes" id="UP000297245">
    <property type="component" value="Unassembled WGS sequence"/>
</dbReference>
<dbReference type="EMBL" id="ML179116">
    <property type="protein sequence ID" value="THU99660.1"/>
    <property type="molecule type" value="Genomic_DNA"/>
</dbReference>
<evidence type="ECO:0000313" key="1">
    <source>
        <dbReference type="EMBL" id="THU99660.1"/>
    </source>
</evidence>